<dbReference type="GO" id="GO:0051920">
    <property type="term" value="F:peroxiredoxin activity"/>
    <property type="evidence" value="ECO:0007669"/>
    <property type="project" value="InterPro"/>
</dbReference>
<dbReference type="EMBL" id="QGGT01000001">
    <property type="protein sequence ID" value="PWK36613.1"/>
    <property type="molecule type" value="Genomic_DNA"/>
</dbReference>
<dbReference type="InterPro" id="IPR010195">
    <property type="entry name" value="Uncharacterised_peroxidase-rel"/>
</dbReference>
<evidence type="ECO:0000313" key="3">
    <source>
        <dbReference type="Proteomes" id="UP000245754"/>
    </source>
</evidence>
<dbReference type="SUPFAM" id="SSF69118">
    <property type="entry name" value="AhpD-like"/>
    <property type="match status" value="1"/>
</dbReference>
<proteinExistence type="predicted"/>
<sequence length="205" mass="22791">MTATPQATAQAIPHAISRFPVPALKDLPDDIRARIVEVQEKAGFVPNVFLALAHRPDEFRAFFAYHDALMLKETGSLTKGDREMIVVATSGANQCLYCVVAHGALLRIYEKKPLIADQVATNYRKADIAPRQRAMLDFAMKVCDDARSVEEADYAALREHGFSDEDAWDIAAITAFFGLSNRMANTIAMRPNDEFYLMGRVPKAK</sequence>
<gene>
    <name evidence="2" type="ORF">C7419_101471</name>
</gene>
<dbReference type="NCBIfam" id="TIGR01926">
    <property type="entry name" value="peroxid_rel"/>
    <property type="match status" value="1"/>
</dbReference>
<dbReference type="Gene3D" id="1.20.1290.10">
    <property type="entry name" value="AhpD-like"/>
    <property type="match status" value="1"/>
</dbReference>
<accession>A0A316EZF7</accession>
<dbReference type="AlphaFoldDB" id="A0A316EZF7"/>
<dbReference type="InterPro" id="IPR003779">
    <property type="entry name" value="CMD-like"/>
</dbReference>
<keyword evidence="2" id="KW-0560">Oxidoreductase</keyword>
<reference evidence="2 3" key="1">
    <citation type="submission" date="2018-05" db="EMBL/GenBank/DDBJ databases">
        <title>Genomic Encyclopedia of Type Strains, Phase IV (KMG-V): Genome sequencing to study the core and pangenomes of soil and plant-associated prokaryotes.</title>
        <authorList>
            <person name="Whitman W."/>
        </authorList>
    </citation>
    <scope>NUCLEOTIDE SEQUENCE [LARGE SCALE GENOMIC DNA]</scope>
    <source>
        <strain evidence="2 3">SLV-132</strain>
    </source>
</reference>
<dbReference type="RefSeq" id="WP_109580424.1">
    <property type="nucleotide sequence ID" value="NZ_CAJPUX010000003.1"/>
</dbReference>
<evidence type="ECO:0000313" key="2">
    <source>
        <dbReference type="EMBL" id="PWK36613.1"/>
    </source>
</evidence>
<dbReference type="Pfam" id="PF02627">
    <property type="entry name" value="CMD"/>
    <property type="match status" value="1"/>
</dbReference>
<dbReference type="Proteomes" id="UP000245754">
    <property type="component" value="Unassembled WGS sequence"/>
</dbReference>
<feature type="domain" description="Carboxymuconolactone decarboxylase-like" evidence="1">
    <location>
        <begin position="56"/>
        <end position="107"/>
    </location>
</feature>
<dbReference type="Gene3D" id="1.20.5.810">
    <property type="entry name" value="AhpD-like"/>
    <property type="match status" value="1"/>
</dbReference>
<dbReference type="InterPro" id="IPR029032">
    <property type="entry name" value="AhpD-like"/>
</dbReference>
<protein>
    <submittedName>
        <fullName evidence="2">Putative peroxidase-related enzyme</fullName>
    </submittedName>
</protein>
<dbReference type="InterPro" id="IPR004675">
    <property type="entry name" value="AhpD_core"/>
</dbReference>
<keyword evidence="3" id="KW-1185">Reference proteome</keyword>
<name>A0A316EZF7_9BURK</name>
<evidence type="ECO:0000259" key="1">
    <source>
        <dbReference type="Pfam" id="PF02627"/>
    </source>
</evidence>
<comment type="caution">
    <text evidence="2">The sequence shown here is derived from an EMBL/GenBank/DDBJ whole genome shotgun (WGS) entry which is preliminary data.</text>
</comment>
<organism evidence="2 3">
    <name type="scientific">Cupriavidus plantarum</name>
    <dbReference type="NCBI Taxonomy" id="942865"/>
    <lineage>
        <taxon>Bacteria</taxon>
        <taxon>Pseudomonadati</taxon>
        <taxon>Pseudomonadota</taxon>
        <taxon>Betaproteobacteria</taxon>
        <taxon>Burkholderiales</taxon>
        <taxon>Burkholderiaceae</taxon>
        <taxon>Cupriavidus</taxon>
    </lineage>
</organism>
<dbReference type="PANTHER" id="PTHR35446">
    <property type="entry name" value="SI:CH211-175M2.5"/>
    <property type="match status" value="1"/>
</dbReference>
<keyword evidence="2" id="KW-0575">Peroxidase</keyword>
<dbReference type="OrthoDB" id="9808310at2"/>
<dbReference type="NCBIfam" id="TIGR00778">
    <property type="entry name" value="ahpD_dom"/>
    <property type="match status" value="1"/>
</dbReference>
<dbReference type="PANTHER" id="PTHR35446:SF2">
    <property type="entry name" value="CARBOXYMUCONOLACTONE DECARBOXYLASE-LIKE DOMAIN-CONTAINING PROTEIN"/>
    <property type="match status" value="1"/>
</dbReference>
<dbReference type="GeneID" id="98342098"/>